<feature type="coiled-coil region" evidence="1">
    <location>
        <begin position="2"/>
        <end position="29"/>
    </location>
</feature>
<keyword evidence="2" id="KW-1133">Transmembrane helix</keyword>
<evidence type="ECO:0000256" key="1">
    <source>
        <dbReference type="SAM" id="Coils"/>
    </source>
</evidence>
<dbReference type="EMBL" id="ASPP01018754">
    <property type="protein sequence ID" value="ETO15843.1"/>
    <property type="molecule type" value="Genomic_DNA"/>
</dbReference>
<keyword evidence="4" id="KW-1185">Reference proteome</keyword>
<gene>
    <name evidence="3" type="ORF">RFI_21520</name>
</gene>
<evidence type="ECO:0000256" key="2">
    <source>
        <dbReference type="SAM" id="Phobius"/>
    </source>
</evidence>
<sequence length="203" mass="23967">MAKRVNRQLKKQLEEQKNLEEELDKLQNGKDPKESCAEVIKFIEIFFELKKYLKHKKKTIPKKKSNYFFKILISFVYLICLTKKKDRMFVLIFKTKQKKENNPFTVCFLAGTQILVNKQGKHKKIEELRVGEVIQCLVPTHESFKESIDCEIKDIPNVMTDAVVAAIHSSVSYSICSIKYRNLTTVSQKYIFFKNLFYILFHE</sequence>
<dbReference type="Proteomes" id="UP000023152">
    <property type="component" value="Unassembled WGS sequence"/>
</dbReference>
<protein>
    <submittedName>
        <fullName evidence="3">Uncharacterized protein</fullName>
    </submittedName>
</protein>
<evidence type="ECO:0000313" key="4">
    <source>
        <dbReference type="Proteomes" id="UP000023152"/>
    </source>
</evidence>
<dbReference type="AlphaFoldDB" id="X6MPB7"/>
<accession>X6MPB7</accession>
<keyword evidence="1" id="KW-0175">Coiled coil</keyword>
<evidence type="ECO:0000313" key="3">
    <source>
        <dbReference type="EMBL" id="ETO15843.1"/>
    </source>
</evidence>
<organism evidence="3 4">
    <name type="scientific">Reticulomyxa filosa</name>
    <dbReference type="NCBI Taxonomy" id="46433"/>
    <lineage>
        <taxon>Eukaryota</taxon>
        <taxon>Sar</taxon>
        <taxon>Rhizaria</taxon>
        <taxon>Retaria</taxon>
        <taxon>Foraminifera</taxon>
        <taxon>Monothalamids</taxon>
        <taxon>Reticulomyxidae</taxon>
        <taxon>Reticulomyxa</taxon>
    </lineage>
</organism>
<proteinExistence type="predicted"/>
<keyword evidence="2" id="KW-0472">Membrane</keyword>
<feature type="transmembrane region" description="Helical" evidence="2">
    <location>
        <begin position="67"/>
        <end position="84"/>
    </location>
</feature>
<keyword evidence="2" id="KW-0812">Transmembrane</keyword>
<reference evidence="3 4" key="1">
    <citation type="journal article" date="2013" name="Curr. Biol.">
        <title>The Genome of the Foraminiferan Reticulomyxa filosa.</title>
        <authorList>
            <person name="Glockner G."/>
            <person name="Hulsmann N."/>
            <person name="Schleicher M."/>
            <person name="Noegel A.A."/>
            <person name="Eichinger L."/>
            <person name="Gallinger C."/>
            <person name="Pawlowski J."/>
            <person name="Sierra R."/>
            <person name="Euteneuer U."/>
            <person name="Pillet L."/>
            <person name="Moustafa A."/>
            <person name="Platzer M."/>
            <person name="Groth M."/>
            <person name="Szafranski K."/>
            <person name="Schliwa M."/>
        </authorList>
    </citation>
    <scope>NUCLEOTIDE SEQUENCE [LARGE SCALE GENOMIC DNA]</scope>
</reference>
<name>X6MPB7_RETFI</name>
<comment type="caution">
    <text evidence="3">The sequence shown here is derived from an EMBL/GenBank/DDBJ whole genome shotgun (WGS) entry which is preliminary data.</text>
</comment>